<sequence length="412" mass="43508">MQSLERSLSLKDAIYIGLAAMLGAGIFAAIGQAYQAAGQYVMVSLLIAGFIAYCNAVSSAQLAACHPQAGGTYLYARERLSPLAGFIAGACFLTGKTASGAAMALTFGHYALPGYEKPAALIALALLTGLNLWGIQKTARISRAIVVLVISSLLLLALLCATSPATDIERLFSAQGFSIYGIVQGAAIWFFAFAGYARLATLAEEVKNPARVLTRAIPVALFIVLGLYLLVAISVVLVTPGPLLGQTSAPLVAALQSAGLSAWEPALRAVAAVACLGVLIALIAGISRTLMAMSRNTDMPTFFAKLSEKRRVPARAEVTVAITTGLVIIFLDVSEAIGFSAFCVLIYYALANLSALQLTANERHWPAHYSYLGLIFCLLLAFSVPFKSLVIGALSVAALTLYYCLQRRYPRP</sequence>
<evidence type="ECO:0000256" key="2">
    <source>
        <dbReference type="ARBA" id="ARBA00022692"/>
    </source>
</evidence>
<dbReference type="InterPro" id="IPR004841">
    <property type="entry name" value="AA-permease/SLC12A_dom"/>
</dbReference>
<evidence type="ECO:0000256" key="3">
    <source>
        <dbReference type="ARBA" id="ARBA00022989"/>
    </source>
</evidence>
<comment type="caution">
    <text evidence="7">The sequence shown here is derived from an EMBL/GenBank/DDBJ whole genome shotgun (WGS) entry which is preliminary data.</text>
</comment>
<feature type="transmembrane region" description="Helical" evidence="5">
    <location>
        <begin position="217"/>
        <end position="238"/>
    </location>
</feature>
<feature type="transmembrane region" description="Helical" evidence="5">
    <location>
        <begin position="144"/>
        <end position="165"/>
    </location>
</feature>
<feature type="transmembrane region" description="Helical" evidence="5">
    <location>
        <begin position="177"/>
        <end position="196"/>
    </location>
</feature>
<feature type="transmembrane region" description="Helical" evidence="5">
    <location>
        <begin position="83"/>
        <end position="112"/>
    </location>
</feature>
<dbReference type="Gene3D" id="1.20.1740.10">
    <property type="entry name" value="Amino acid/polyamine transporter I"/>
    <property type="match status" value="1"/>
</dbReference>
<evidence type="ECO:0000256" key="5">
    <source>
        <dbReference type="SAM" id="Phobius"/>
    </source>
</evidence>
<dbReference type="Pfam" id="PF00324">
    <property type="entry name" value="AA_permease"/>
    <property type="match status" value="1"/>
</dbReference>
<dbReference type="GO" id="GO:0016020">
    <property type="term" value="C:membrane"/>
    <property type="evidence" value="ECO:0007669"/>
    <property type="project" value="UniProtKB-SubCell"/>
</dbReference>
<protein>
    <submittedName>
        <fullName evidence="7">APC family permease</fullName>
    </submittedName>
</protein>
<feature type="transmembrane region" description="Helical" evidence="5">
    <location>
        <begin position="337"/>
        <end position="358"/>
    </location>
</feature>
<dbReference type="EMBL" id="JAMFTH010000001">
    <property type="protein sequence ID" value="MCP8897911.1"/>
    <property type="molecule type" value="Genomic_DNA"/>
</dbReference>
<dbReference type="InterPro" id="IPR050367">
    <property type="entry name" value="APC_superfamily"/>
</dbReference>
<feature type="domain" description="Amino acid permease/ SLC12A" evidence="6">
    <location>
        <begin position="13"/>
        <end position="391"/>
    </location>
</feature>
<feature type="transmembrane region" description="Helical" evidence="5">
    <location>
        <begin position="118"/>
        <end position="135"/>
    </location>
</feature>
<dbReference type="RefSeq" id="WP_253966208.1">
    <property type="nucleotide sequence ID" value="NZ_JAMFTH010000001.1"/>
</dbReference>
<evidence type="ECO:0000256" key="4">
    <source>
        <dbReference type="ARBA" id="ARBA00023136"/>
    </source>
</evidence>
<gene>
    <name evidence="7" type="ORF">M6D89_01210</name>
</gene>
<dbReference type="PIRSF" id="PIRSF006060">
    <property type="entry name" value="AA_transporter"/>
    <property type="match status" value="1"/>
</dbReference>
<dbReference type="Proteomes" id="UP001139319">
    <property type="component" value="Unassembled WGS sequence"/>
</dbReference>
<keyword evidence="8" id="KW-1185">Reference proteome</keyword>
<dbReference type="AlphaFoldDB" id="A0A9X2KRJ2"/>
<keyword evidence="2 5" id="KW-0812">Transmembrane</keyword>
<feature type="transmembrane region" description="Helical" evidence="5">
    <location>
        <begin position="365"/>
        <end position="382"/>
    </location>
</feature>
<dbReference type="PANTHER" id="PTHR42770">
    <property type="entry name" value="AMINO ACID TRANSPORTER-RELATED"/>
    <property type="match status" value="1"/>
</dbReference>
<feature type="transmembrane region" description="Helical" evidence="5">
    <location>
        <begin position="12"/>
        <end position="34"/>
    </location>
</feature>
<name>A0A9X2KRJ2_9GAMM</name>
<feature type="transmembrane region" description="Helical" evidence="5">
    <location>
        <begin position="40"/>
        <end position="62"/>
    </location>
</feature>
<comment type="subcellular location">
    <subcellularLocation>
        <location evidence="1">Membrane</location>
        <topology evidence="1">Multi-pass membrane protein</topology>
    </subcellularLocation>
</comment>
<keyword evidence="4 5" id="KW-0472">Membrane</keyword>
<feature type="transmembrane region" description="Helical" evidence="5">
    <location>
        <begin position="312"/>
        <end position="331"/>
    </location>
</feature>
<reference evidence="7" key="2">
    <citation type="submission" date="2023-01" db="EMBL/GenBank/DDBJ databases">
        <title>Gilvimarinus xylanilyticus HB14 isolated from Caulerpa lentillifera aquaculture base in Hainan, China.</title>
        <authorList>
            <person name="Zhang Y.-J."/>
        </authorList>
    </citation>
    <scope>NUCLEOTIDE SEQUENCE</scope>
    <source>
        <strain evidence="7">HB14</strain>
    </source>
</reference>
<keyword evidence="3 5" id="KW-1133">Transmembrane helix</keyword>
<feature type="transmembrane region" description="Helical" evidence="5">
    <location>
        <begin position="269"/>
        <end position="291"/>
    </location>
</feature>
<evidence type="ECO:0000256" key="1">
    <source>
        <dbReference type="ARBA" id="ARBA00004141"/>
    </source>
</evidence>
<dbReference type="PANTHER" id="PTHR42770:SF7">
    <property type="entry name" value="MEMBRANE PROTEIN"/>
    <property type="match status" value="1"/>
</dbReference>
<proteinExistence type="predicted"/>
<evidence type="ECO:0000259" key="6">
    <source>
        <dbReference type="Pfam" id="PF00324"/>
    </source>
</evidence>
<organism evidence="7 8">
    <name type="scientific">Gilvimarinus xylanilyticus</name>
    <dbReference type="NCBI Taxonomy" id="2944139"/>
    <lineage>
        <taxon>Bacteria</taxon>
        <taxon>Pseudomonadati</taxon>
        <taxon>Pseudomonadota</taxon>
        <taxon>Gammaproteobacteria</taxon>
        <taxon>Cellvibrionales</taxon>
        <taxon>Cellvibrionaceae</taxon>
        <taxon>Gilvimarinus</taxon>
    </lineage>
</organism>
<accession>A0A9X2KRJ2</accession>
<evidence type="ECO:0000313" key="7">
    <source>
        <dbReference type="EMBL" id="MCP8897911.1"/>
    </source>
</evidence>
<dbReference type="GO" id="GO:0055085">
    <property type="term" value="P:transmembrane transport"/>
    <property type="evidence" value="ECO:0007669"/>
    <property type="project" value="InterPro"/>
</dbReference>
<feature type="transmembrane region" description="Helical" evidence="5">
    <location>
        <begin position="388"/>
        <end position="405"/>
    </location>
</feature>
<reference evidence="7" key="1">
    <citation type="submission" date="2022-05" db="EMBL/GenBank/DDBJ databases">
        <authorList>
            <person name="Sun H.-N."/>
        </authorList>
    </citation>
    <scope>NUCLEOTIDE SEQUENCE</scope>
    <source>
        <strain evidence="7">HB14</strain>
    </source>
</reference>
<evidence type="ECO:0000313" key="8">
    <source>
        <dbReference type="Proteomes" id="UP001139319"/>
    </source>
</evidence>